<dbReference type="eggNOG" id="COG2223">
    <property type="taxonomic scope" value="Bacteria"/>
</dbReference>
<dbReference type="Proteomes" id="UP000004619">
    <property type="component" value="Unassembled WGS sequence"/>
</dbReference>
<accession>C7H9D0</accession>
<protein>
    <recommendedName>
        <fullName evidence="5">Major facilitator superfamily (MFS) profile domain-containing protein</fullName>
    </recommendedName>
</protein>
<evidence type="ECO:0000256" key="2">
    <source>
        <dbReference type="SAM" id="Phobius"/>
    </source>
</evidence>
<comment type="caution">
    <text evidence="3">The sequence shown here is derived from an EMBL/GenBank/DDBJ whole genome shotgun (WGS) entry which is preliminary data.</text>
</comment>
<dbReference type="GO" id="GO:0022857">
    <property type="term" value="F:transmembrane transporter activity"/>
    <property type="evidence" value="ECO:0007669"/>
    <property type="project" value="InterPro"/>
</dbReference>
<comment type="subcellular location">
    <subcellularLocation>
        <location evidence="1">Cell membrane</location>
        <topology evidence="1">Multi-pass membrane protein</topology>
    </subcellularLocation>
</comment>
<keyword evidence="2" id="KW-1133">Transmembrane helix</keyword>
<reference evidence="3" key="1">
    <citation type="submission" date="2009-08" db="EMBL/GenBank/DDBJ databases">
        <authorList>
            <person name="Weinstock G."/>
            <person name="Sodergren E."/>
            <person name="Clifton S."/>
            <person name="Fulton L."/>
            <person name="Fulton B."/>
            <person name="Courtney L."/>
            <person name="Fronick C."/>
            <person name="Harrison M."/>
            <person name="Strong C."/>
            <person name="Farmer C."/>
            <person name="Delahaunty K."/>
            <person name="Markovic C."/>
            <person name="Hall O."/>
            <person name="Minx P."/>
            <person name="Tomlinson C."/>
            <person name="Mitreva M."/>
            <person name="Nelson J."/>
            <person name="Hou S."/>
            <person name="Wollam A."/>
            <person name="Pepin K.H."/>
            <person name="Johnson M."/>
            <person name="Bhonagiri V."/>
            <person name="Nash W.E."/>
            <person name="Warren W."/>
            <person name="Chinwalla A."/>
            <person name="Mardis E.R."/>
            <person name="Wilson R.K."/>
        </authorList>
    </citation>
    <scope>NUCLEOTIDE SEQUENCE [LARGE SCALE GENOMIC DNA]</scope>
    <source>
        <strain evidence="3">A2-165</strain>
    </source>
</reference>
<dbReference type="EMBL" id="ACOP02000076">
    <property type="protein sequence ID" value="EEU95479.1"/>
    <property type="molecule type" value="Genomic_DNA"/>
</dbReference>
<feature type="transmembrane region" description="Helical" evidence="2">
    <location>
        <begin position="76"/>
        <end position="96"/>
    </location>
</feature>
<dbReference type="HOGENOM" id="CLU_1592070_0_0_9"/>
<dbReference type="STRING" id="411483.FAEPRAA2165_02928"/>
<keyword evidence="2" id="KW-0812">Transmembrane</keyword>
<keyword evidence="4" id="KW-1185">Reference proteome</keyword>
<dbReference type="AlphaFoldDB" id="C7H9D0"/>
<dbReference type="GO" id="GO:0005886">
    <property type="term" value="C:plasma membrane"/>
    <property type="evidence" value="ECO:0007669"/>
    <property type="project" value="UniProtKB-SubCell"/>
</dbReference>
<evidence type="ECO:0000256" key="1">
    <source>
        <dbReference type="ARBA" id="ARBA00004651"/>
    </source>
</evidence>
<feature type="transmembrane region" description="Helical" evidence="2">
    <location>
        <begin position="20"/>
        <end position="40"/>
    </location>
</feature>
<proteinExistence type="predicted"/>
<gene>
    <name evidence="3" type="ORF">FAEPRAA2165_02928</name>
</gene>
<evidence type="ECO:0008006" key="5">
    <source>
        <dbReference type="Google" id="ProtNLM"/>
    </source>
</evidence>
<dbReference type="SUPFAM" id="SSF103473">
    <property type="entry name" value="MFS general substrate transporter"/>
    <property type="match status" value="1"/>
</dbReference>
<feature type="transmembrane region" description="Helical" evidence="2">
    <location>
        <begin position="52"/>
        <end position="70"/>
    </location>
</feature>
<keyword evidence="2" id="KW-0472">Membrane</keyword>
<evidence type="ECO:0000313" key="4">
    <source>
        <dbReference type="Proteomes" id="UP000004619"/>
    </source>
</evidence>
<dbReference type="PATRIC" id="fig|411483.3.peg.2316"/>
<feature type="transmembrane region" description="Helical" evidence="2">
    <location>
        <begin position="139"/>
        <end position="158"/>
    </location>
</feature>
<sequence>MLLFSPIILKLGMERGLDEGAALWSVVLGSVGSAAGRLLMPLLSDRIGRRPTDLILFGVSLGLSAVFLFAQGWLVVAVYAGLTFCYSALAAVLPSLSTDLFGLPHAGVNYGFLALGQSVGSLAFPFAANLWGLATGRHWLAMAGAAAGFVCIWALRPVRAQQLPRKN</sequence>
<dbReference type="InterPro" id="IPR036259">
    <property type="entry name" value="MFS_trans_sf"/>
</dbReference>
<dbReference type="Gene3D" id="1.20.1250.20">
    <property type="entry name" value="MFS general substrate transporter like domains"/>
    <property type="match status" value="1"/>
</dbReference>
<name>C7H9D0_FAED2</name>
<feature type="transmembrane region" description="Helical" evidence="2">
    <location>
        <begin position="108"/>
        <end position="127"/>
    </location>
</feature>
<evidence type="ECO:0000313" key="3">
    <source>
        <dbReference type="EMBL" id="EEU95479.1"/>
    </source>
</evidence>
<dbReference type="InterPro" id="IPR011701">
    <property type="entry name" value="MFS"/>
</dbReference>
<organism evidence="3 4">
    <name type="scientific">Faecalibacterium duncaniae (strain DSM 17677 / JCM 31915 / A2-165)</name>
    <name type="common">Faecalibacterium prausnitzii</name>
    <dbReference type="NCBI Taxonomy" id="411483"/>
    <lineage>
        <taxon>Bacteria</taxon>
        <taxon>Bacillati</taxon>
        <taxon>Bacillota</taxon>
        <taxon>Clostridia</taxon>
        <taxon>Eubacteriales</taxon>
        <taxon>Oscillospiraceae</taxon>
        <taxon>Faecalibacterium</taxon>
    </lineage>
</organism>
<dbReference type="Pfam" id="PF07690">
    <property type="entry name" value="MFS_1"/>
    <property type="match status" value="1"/>
</dbReference>